<keyword evidence="2" id="KW-1185">Reference proteome</keyword>
<protein>
    <submittedName>
        <fullName evidence="1">Uncharacterized protein</fullName>
    </submittedName>
</protein>
<organism evidence="1 2">
    <name type="scientific">Pedobacter roseus</name>
    <dbReference type="NCBI Taxonomy" id="336820"/>
    <lineage>
        <taxon>Bacteria</taxon>
        <taxon>Pseudomonadati</taxon>
        <taxon>Bacteroidota</taxon>
        <taxon>Sphingobacteriia</taxon>
        <taxon>Sphingobacteriales</taxon>
        <taxon>Sphingobacteriaceae</taxon>
        <taxon>Pedobacter</taxon>
    </lineage>
</organism>
<dbReference type="AlphaFoldDB" id="A0A7G9QBC2"/>
<dbReference type="KEGG" id="proe:H9L23_16070"/>
<evidence type="ECO:0000313" key="1">
    <source>
        <dbReference type="EMBL" id="QNN40647.1"/>
    </source>
</evidence>
<accession>A0A7G9QBC2</accession>
<dbReference type="EMBL" id="CP060723">
    <property type="protein sequence ID" value="QNN40647.1"/>
    <property type="molecule type" value="Genomic_DNA"/>
</dbReference>
<sequence>MRAELIQELQLLQNSRANKFADELADRILSSVDAVNEKVQSSMSKRGNMLMLLDKRLNFSTLRKLRTGFLNLNLGYRFCPKEK</sequence>
<dbReference type="RefSeq" id="WP_187591359.1">
    <property type="nucleotide sequence ID" value="NZ_CP060723.1"/>
</dbReference>
<gene>
    <name evidence="1" type="ORF">H9L23_16070</name>
</gene>
<dbReference type="Proteomes" id="UP000515806">
    <property type="component" value="Chromosome"/>
</dbReference>
<evidence type="ECO:0000313" key="2">
    <source>
        <dbReference type="Proteomes" id="UP000515806"/>
    </source>
</evidence>
<name>A0A7G9QBC2_9SPHI</name>
<reference evidence="1 2" key="1">
    <citation type="submission" date="2020-08" db="EMBL/GenBank/DDBJ databases">
        <title>Genome sequence of Pedobacter roseus KACC 11594T.</title>
        <authorList>
            <person name="Hyun D.-W."/>
            <person name="Bae J.-W."/>
        </authorList>
    </citation>
    <scope>NUCLEOTIDE SEQUENCE [LARGE SCALE GENOMIC DNA]</scope>
    <source>
        <strain evidence="1 2">KACC 11594</strain>
    </source>
</reference>
<proteinExistence type="predicted"/>